<evidence type="ECO:0000256" key="2">
    <source>
        <dbReference type="ARBA" id="ARBA00022840"/>
    </source>
</evidence>
<evidence type="ECO:0000313" key="5">
    <source>
        <dbReference type="Proteomes" id="UP000245699"/>
    </source>
</evidence>
<dbReference type="GO" id="GO:0004467">
    <property type="term" value="F:long-chain fatty acid-CoA ligase activity"/>
    <property type="evidence" value="ECO:0007669"/>
    <property type="project" value="TreeGrafter"/>
</dbReference>
<dbReference type="InterPro" id="IPR042099">
    <property type="entry name" value="ANL_N_sf"/>
</dbReference>
<dbReference type="OrthoDB" id="1700726at2759"/>
<dbReference type="GO" id="GO:0005524">
    <property type="term" value="F:ATP binding"/>
    <property type="evidence" value="ECO:0007669"/>
    <property type="project" value="UniProtKB-KW"/>
</dbReference>
<dbReference type="Proteomes" id="UP000245699">
    <property type="component" value="Unassembled WGS sequence"/>
</dbReference>
<gene>
    <name evidence="4" type="ORF">BB559_002681</name>
</gene>
<dbReference type="SUPFAM" id="SSF56801">
    <property type="entry name" value="Acetyl-CoA synthetase-like"/>
    <property type="match status" value="1"/>
</dbReference>
<dbReference type="PANTHER" id="PTHR43272:SF33">
    <property type="entry name" value="AMP-BINDING DOMAIN-CONTAINING PROTEIN-RELATED"/>
    <property type="match status" value="1"/>
</dbReference>
<name>A0A2T9YTD2_9FUNG</name>
<evidence type="ECO:0000259" key="3">
    <source>
        <dbReference type="Pfam" id="PF00501"/>
    </source>
</evidence>
<dbReference type="PROSITE" id="PS00455">
    <property type="entry name" value="AMP_BINDING"/>
    <property type="match status" value="1"/>
</dbReference>
<keyword evidence="2" id="KW-0067">ATP-binding</keyword>
<dbReference type="STRING" id="61424.A0A2T9YTD2"/>
<dbReference type="Gene3D" id="3.40.50.12780">
    <property type="entry name" value="N-terminal domain of ligase-like"/>
    <property type="match status" value="1"/>
</dbReference>
<keyword evidence="1" id="KW-0547">Nucleotide-binding</keyword>
<dbReference type="GO" id="GO:0016020">
    <property type="term" value="C:membrane"/>
    <property type="evidence" value="ECO:0007669"/>
    <property type="project" value="TreeGrafter"/>
</dbReference>
<keyword evidence="5" id="KW-1185">Reference proteome</keyword>
<evidence type="ECO:0000256" key="1">
    <source>
        <dbReference type="ARBA" id="ARBA00022741"/>
    </source>
</evidence>
<dbReference type="PANTHER" id="PTHR43272">
    <property type="entry name" value="LONG-CHAIN-FATTY-ACID--COA LIGASE"/>
    <property type="match status" value="1"/>
</dbReference>
<dbReference type="InterPro" id="IPR000873">
    <property type="entry name" value="AMP-dep_synth/lig_dom"/>
</dbReference>
<evidence type="ECO:0000313" key="4">
    <source>
        <dbReference type="EMBL" id="PVU95598.1"/>
    </source>
</evidence>
<dbReference type="InterPro" id="IPR020845">
    <property type="entry name" value="AMP-binding_CS"/>
</dbReference>
<reference evidence="4 5" key="1">
    <citation type="journal article" date="2018" name="MBio">
        <title>Comparative Genomics Reveals the Core Gene Toolbox for the Fungus-Insect Symbiosis.</title>
        <authorList>
            <person name="Wang Y."/>
            <person name="Stata M."/>
            <person name="Wang W."/>
            <person name="Stajich J.E."/>
            <person name="White M.M."/>
            <person name="Moncalvo J.M."/>
        </authorList>
    </citation>
    <scope>NUCLEOTIDE SEQUENCE [LARGE SCALE GENOMIC DNA]</scope>
    <source>
        <strain evidence="4 5">AUS-77-4</strain>
    </source>
</reference>
<sequence length="691" mass="77014">MFYNTPGFKSHVVPNSETPDCSPILRNPQNADSLEYTVYTDVKTVYDIFWRSVKARPDKNFIGYRPYDPTQNTFLPYEYLTYSQVAERASNFGAGIVQVRLDHAESDEEREIINKRNWPVAIYSGNRAEWGISERALPTQSLFSVALYDTLGQTSMEYIMNHSEATVVICSIDKVAKLLQNIQNLPKVVAIISMDPLNEQNSQSYIPPPFNTKSIDILKQWAASKSVNLYDMAQVEAIGKASRIPHHPPSPSDIYTLMYTSGTTGNPKGAISRHSNYAASSISMLSAGALDPSKLVYISYLPLAHCYGRNCENYTAMVGGTIGYFCGDITKIVNDCEALGPTYFPGVPRLLMRFYDSISAKTINAPGFMGMMCRKAVNDKVANLMAGKGHFHLFWDALIFNKIRAMFGGKLEFMGSGSAPLEPHIMNFLRVSVCCYVLEGYGLTETSAVALSQPEGELTSGNIGIPFLGVEVRLRSIPEMRYSVYDKPCPRGELCVRGPSVFTGYYKDEEKTGEALLGDGWFATGDVARINEDGTVSIIDRKKSIFKLSQGEYIAPEKIENIISKNSLVLQSFVHGYSTKSGVVGVVVPDPETFVPWATNILKSQGLETANETYESLVKNDTIRKLLFKEIVEHCQSVKLNGFEIIKALHVEHIPFDIEGNKILTPTLKLKRFDAAKYYKDIIDNLYTQIQ</sequence>
<dbReference type="EMBL" id="MBFT01000178">
    <property type="protein sequence ID" value="PVU95598.1"/>
    <property type="molecule type" value="Genomic_DNA"/>
</dbReference>
<dbReference type="Pfam" id="PF00501">
    <property type="entry name" value="AMP-binding"/>
    <property type="match status" value="1"/>
</dbReference>
<protein>
    <recommendedName>
        <fullName evidence="3">AMP-dependent synthetase/ligase domain-containing protein</fullName>
    </recommendedName>
</protein>
<comment type="caution">
    <text evidence="4">The sequence shown here is derived from an EMBL/GenBank/DDBJ whole genome shotgun (WGS) entry which is preliminary data.</text>
</comment>
<dbReference type="AlphaFoldDB" id="A0A2T9YTD2"/>
<accession>A0A2T9YTD2</accession>
<feature type="domain" description="AMP-dependent synthetase/ligase" evidence="3">
    <location>
        <begin position="50"/>
        <end position="506"/>
    </location>
</feature>
<organism evidence="4 5">
    <name type="scientific">Furculomyces boomerangus</name>
    <dbReference type="NCBI Taxonomy" id="61424"/>
    <lineage>
        <taxon>Eukaryota</taxon>
        <taxon>Fungi</taxon>
        <taxon>Fungi incertae sedis</taxon>
        <taxon>Zoopagomycota</taxon>
        <taxon>Kickxellomycotina</taxon>
        <taxon>Harpellomycetes</taxon>
        <taxon>Harpellales</taxon>
        <taxon>Harpellaceae</taxon>
        <taxon>Furculomyces</taxon>
    </lineage>
</organism>
<proteinExistence type="predicted"/>
<dbReference type="GO" id="GO:0005783">
    <property type="term" value="C:endoplasmic reticulum"/>
    <property type="evidence" value="ECO:0007669"/>
    <property type="project" value="TreeGrafter"/>
</dbReference>